<organism evidence="2 3">
    <name type="scientific">Rhizophagus irregularis</name>
    <dbReference type="NCBI Taxonomy" id="588596"/>
    <lineage>
        <taxon>Eukaryota</taxon>
        <taxon>Fungi</taxon>
        <taxon>Fungi incertae sedis</taxon>
        <taxon>Mucoromycota</taxon>
        <taxon>Glomeromycotina</taxon>
        <taxon>Glomeromycetes</taxon>
        <taxon>Glomerales</taxon>
        <taxon>Glomeraceae</taxon>
        <taxon>Rhizophagus</taxon>
    </lineage>
</organism>
<feature type="region of interest" description="Disordered" evidence="1">
    <location>
        <begin position="1"/>
        <end position="101"/>
    </location>
</feature>
<gene>
    <name evidence="2" type="ORF">RhiirA5_417832</name>
</gene>
<reference evidence="2 3" key="2">
    <citation type="submission" date="2017-09" db="EMBL/GenBank/DDBJ databases">
        <title>Extensive intraspecific genome diversity in a model arbuscular mycorrhizal fungus.</title>
        <authorList>
            <person name="Chen E.C."/>
            <person name="Morin E."/>
            <person name="Beaudet D."/>
            <person name="Noel J."/>
            <person name="Ndikumana S."/>
            <person name="Charron P."/>
            <person name="St-Onge C."/>
            <person name="Giorgi J."/>
            <person name="Grigoriev I.V."/>
            <person name="Roux C."/>
            <person name="Martin F.M."/>
            <person name="Corradi N."/>
        </authorList>
    </citation>
    <scope>NUCLEOTIDE SEQUENCE [LARGE SCALE GENOMIC DNA]</scope>
    <source>
        <strain evidence="2 3">A5</strain>
    </source>
</reference>
<dbReference type="VEuPathDB" id="FungiDB:RhiirFUN_018303"/>
<feature type="compositionally biased region" description="Low complexity" evidence="1">
    <location>
        <begin position="7"/>
        <end position="20"/>
    </location>
</feature>
<dbReference type="VEuPathDB" id="FungiDB:RhiirA1_452343"/>
<dbReference type="EMBL" id="LLXJ01000611">
    <property type="protein sequence ID" value="PKC07739.1"/>
    <property type="molecule type" value="Genomic_DNA"/>
</dbReference>
<dbReference type="AlphaFoldDB" id="A0A2N0PLT4"/>
<sequence>MRENTRNSKVSSKNSNSSSSKTHKNNTEIIIEDDDYGNDDAPEIIEKDPPLESSTHKEPSTHKDISKITRSTEDAEGGDKDMPKRTIKTKSNNEEEEDDDDVLRKNQMKMPTDRSLIGQKLDFRVSHDQFEMLISLRSGGLPSAPKSKKWIDKVDLAVALRDVLINEGIENNGVDPDKFHNLFTIGVHSSRYLAFKKVKLPSSINNLPVIEQLIISLLRVEKTLYRMRKTRQEILFDKQGYIDCEDHHRAQ</sequence>
<comment type="caution">
    <text evidence="2">The sequence shown here is derived from an EMBL/GenBank/DDBJ whole genome shotgun (WGS) entry which is preliminary data.</text>
</comment>
<reference evidence="2 3" key="1">
    <citation type="submission" date="2016-04" db="EMBL/GenBank/DDBJ databases">
        <title>Genome analyses suggest a sexual origin of heterokaryosis in a supposedly ancient asexual fungus.</title>
        <authorList>
            <person name="Ropars J."/>
            <person name="Sedzielewska K."/>
            <person name="Noel J."/>
            <person name="Charron P."/>
            <person name="Farinelli L."/>
            <person name="Marton T."/>
            <person name="Kruger M."/>
            <person name="Pelin A."/>
            <person name="Brachmann A."/>
            <person name="Corradi N."/>
        </authorList>
    </citation>
    <scope>NUCLEOTIDE SEQUENCE [LARGE SCALE GENOMIC DNA]</scope>
    <source>
        <strain evidence="2 3">A5</strain>
    </source>
</reference>
<accession>A0A2N0PLT4</accession>
<evidence type="ECO:0000256" key="1">
    <source>
        <dbReference type="SAM" id="MobiDB-lite"/>
    </source>
</evidence>
<evidence type="ECO:0000313" key="2">
    <source>
        <dbReference type="EMBL" id="PKC07739.1"/>
    </source>
</evidence>
<proteinExistence type="predicted"/>
<name>A0A2N0PLT4_9GLOM</name>
<dbReference type="VEuPathDB" id="FungiDB:FUN_000917"/>
<dbReference type="VEuPathDB" id="FungiDB:RhiirFUN_018304"/>
<feature type="compositionally biased region" description="Acidic residues" evidence="1">
    <location>
        <begin position="30"/>
        <end position="43"/>
    </location>
</feature>
<protein>
    <submittedName>
        <fullName evidence="2">Uncharacterized protein</fullName>
    </submittedName>
</protein>
<feature type="compositionally biased region" description="Basic and acidic residues" evidence="1">
    <location>
        <begin position="44"/>
        <end position="84"/>
    </location>
</feature>
<evidence type="ECO:0000313" key="3">
    <source>
        <dbReference type="Proteomes" id="UP000232722"/>
    </source>
</evidence>
<dbReference type="Proteomes" id="UP000232722">
    <property type="component" value="Unassembled WGS sequence"/>
</dbReference>